<evidence type="ECO:0000256" key="1">
    <source>
        <dbReference type="ARBA" id="ARBA00004651"/>
    </source>
</evidence>
<dbReference type="GO" id="GO:0008233">
    <property type="term" value="F:peptidase activity"/>
    <property type="evidence" value="ECO:0007669"/>
    <property type="project" value="UniProtKB-KW"/>
</dbReference>
<feature type="transmembrane region" description="Helical" evidence="8">
    <location>
        <begin position="156"/>
        <end position="176"/>
    </location>
</feature>
<evidence type="ECO:0000256" key="2">
    <source>
        <dbReference type="ARBA" id="ARBA00022475"/>
    </source>
</evidence>
<keyword evidence="5" id="KW-0378">Hydrolase</keyword>
<feature type="transmembrane region" description="Helical" evidence="8">
    <location>
        <begin position="214"/>
        <end position="240"/>
    </location>
</feature>
<feature type="transmembrane region" description="Helical" evidence="8">
    <location>
        <begin position="78"/>
        <end position="96"/>
    </location>
</feature>
<evidence type="ECO:0008006" key="11">
    <source>
        <dbReference type="Google" id="ProtNLM"/>
    </source>
</evidence>
<keyword evidence="10" id="KW-1185">Reference proteome</keyword>
<evidence type="ECO:0000256" key="8">
    <source>
        <dbReference type="SAM" id="Phobius"/>
    </source>
</evidence>
<dbReference type="InterPro" id="IPR019127">
    <property type="entry name" value="Exosortase"/>
</dbReference>
<dbReference type="KEGG" id="msx:AU14_01125"/>
<gene>
    <name evidence="9" type="ORF">AU14_01125</name>
</gene>
<evidence type="ECO:0000256" key="4">
    <source>
        <dbReference type="ARBA" id="ARBA00022692"/>
    </source>
</evidence>
<name>W5YL47_9GAMM</name>
<keyword evidence="6 8" id="KW-1133">Transmembrane helix</keyword>
<organism evidence="9 10">
    <name type="scientific">Marinobacter similis</name>
    <dbReference type="NCBI Taxonomy" id="1420916"/>
    <lineage>
        <taxon>Bacteria</taxon>
        <taxon>Pseudomonadati</taxon>
        <taxon>Pseudomonadota</taxon>
        <taxon>Gammaproteobacteria</taxon>
        <taxon>Pseudomonadales</taxon>
        <taxon>Marinobacteraceae</taxon>
        <taxon>Marinobacter</taxon>
    </lineage>
</organism>
<feature type="transmembrane region" description="Helical" evidence="8">
    <location>
        <begin position="48"/>
        <end position="66"/>
    </location>
</feature>
<feature type="transmembrane region" description="Helical" evidence="8">
    <location>
        <begin position="125"/>
        <end position="144"/>
    </location>
</feature>
<keyword evidence="2" id="KW-1003">Cell membrane</keyword>
<dbReference type="GO" id="GO:0006508">
    <property type="term" value="P:proteolysis"/>
    <property type="evidence" value="ECO:0007669"/>
    <property type="project" value="UniProtKB-KW"/>
</dbReference>
<evidence type="ECO:0000256" key="5">
    <source>
        <dbReference type="ARBA" id="ARBA00022801"/>
    </source>
</evidence>
<accession>W5YL47</accession>
<proteinExistence type="predicted"/>
<feature type="transmembrane region" description="Helical" evidence="8">
    <location>
        <begin position="103"/>
        <end position="119"/>
    </location>
</feature>
<keyword evidence="3" id="KW-0645">Protease</keyword>
<evidence type="ECO:0000313" key="9">
    <source>
        <dbReference type="EMBL" id="AHI29927.1"/>
    </source>
</evidence>
<keyword evidence="7 8" id="KW-0472">Membrane</keyword>
<dbReference type="STRING" id="1420916.AU14_01125"/>
<feature type="transmembrane region" description="Helical" evidence="8">
    <location>
        <begin position="15"/>
        <end position="36"/>
    </location>
</feature>
<protein>
    <recommendedName>
        <fullName evidence="11">Exosortase</fullName>
    </recommendedName>
</protein>
<keyword evidence="4 8" id="KW-0812">Transmembrane</keyword>
<reference evidence="9 10" key="1">
    <citation type="journal article" date="2014" name="Genome Announc.">
        <title>Draft Genome Sequences of Marinobacter similis A3d10T and Marinobacter salarius R9SW1T.</title>
        <authorList>
            <person name="Ivanova E.P."/>
            <person name="Ng H.J."/>
            <person name="Webb H.K."/>
            <person name="Feng G."/>
            <person name="Oshima K."/>
            <person name="Hattori M."/>
            <person name="Ohkuma M."/>
            <person name="Sergeev A.F."/>
            <person name="Mikhailov V.V."/>
            <person name="Crawford R.J."/>
            <person name="Sawabe T."/>
        </authorList>
    </citation>
    <scope>NUCLEOTIDE SEQUENCE [LARGE SCALE GENOMIC DNA]</scope>
    <source>
        <strain evidence="9 10">A3d10</strain>
    </source>
</reference>
<dbReference type="InterPro" id="IPR026392">
    <property type="entry name" value="Exo/Archaeosortase_dom"/>
</dbReference>
<dbReference type="HOGENOM" id="CLU_1018649_0_0_6"/>
<dbReference type="Proteomes" id="UP000061489">
    <property type="component" value="Chromosome"/>
</dbReference>
<evidence type="ECO:0000256" key="7">
    <source>
        <dbReference type="ARBA" id="ARBA00023136"/>
    </source>
</evidence>
<dbReference type="NCBIfam" id="TIGR02602">
    <property type="entry name" value="8TM_EpsH"/>
    <property type="match status" value="1"/>
</dbReference>
<sequence length="273" mass="30896">MVTMEPHVRNPARSWLVPLSVVVLLIIGLWPALEVLGSRWLILDQSYSHGFLILATSIALVVRKWLRGPPRVNLFPFWLFPLLLAALVYLAGTVLLIEGLQQIAILPLIVGALLLVWGWQQTTAFILPLGLLAFAIPVWDYLSWPLQLITVEVNQFLLSWLDIEFFVEGVVVYFPGVGAFEIAHGCSGLRYLLVGLTLTTLYGELNYRTVRSRCYLMIAGTLLALVANWVRVFVIIYIGYESDMTSSLINEHDHFGWWVFTATLVHFFHCLEA</sequence>
<dbReference type="EMBL" id="CP007151">
    <property type="protein sequence ID" value="AHI29927.1"/>
    <property type="molecule type" value="Genomic_DNA"/>
</dbReference>
<feature type="transmembrane region" description="Helical" evidence="8">
    <location>
        <begin position="255"/>
        <end position="271"/>
    </location>
</feature>
<evidence type="ECO:0000256" key="3">
    <source>
        <dbReference type="ARBA" id="ARBA00022670"/>
    </source>
</evidence>
<comment type="subcellular location">
    <subcellularLocation>
        <location evidence="1">Cell membrane</location>
        <topology evidence="1">Multi-pass membrane protein</topology>
    </subcellularLocation>
</comment>
<dbReference type="NCBIfam" id="TIGR04178">
    <property type="entry name" value="exo_archaeo"/>
    <property type="match status" value="1"/>
</dbReference>
<dbReference type="GO" id="GO:0005886">
    <property type="term" value="C:plasma membrane"/>
    <property type="evidence" value="ECO:0007669"/>
    <property type="project" value="UniProtKB-SubCell"/>
</dbReference>
<dbReference type="AlphaFoldDB" id="W5YL47"/>
<evidence type="ECO:0000256" key="6">
    <source>
        <dbReference type="ARBA" id="ARBA00022989"/>
    </source>
</evidence>
<dbReference type="Pfam" id="PF09721">
    <property type="entry name" value="Exosortase_EpsH"/>
    <property type="match status" value="1"/>
</dbReference>
<dbReference type="InterPro" id="IPR013426">
    <property type="entry name" value="EpsH-like"/>
</dbReference>
<evidence type="ECO:0000313" key="10">
    <source>
        <dbReference type="Proteomes" id="UP000061489"/>
    </source>
</evidence>